<keyword evidence="5" id="KW-1185">Reference proteome</keyword>
<evidence type="ECO:0000256" key="1">
    <source>
        <dbReference type="ARBA" id="ARBA00022679"/>
    </source>
</evidence>
<name>A0ABV6AK66_9HYPH</name>
<dbReference type="InterPro" id="IPR048254">
    <property type="entry name" value="CDP_ALCOHOL_P_TRANSF_CS"/>
</dbReference>
<dbReference type="InterPro" id="IPR043130">
    <property type="entry name" value="CDP-OH_PTrfase_TM_dom"/>
</dbReference>
<organism evidence="4 5">
    <name type="scientific">Rhizobium puerariae</name>
    <dbReference type="NCBI Taxonomy" id="1585791"/>
    <lineage>
        <taxon>Bacteria</taxon>
        <taxon>Pseudomonadati</taxon>
        <taxon>Pseudomonadota</taxon>
        <taxon>Alphaproteobacteria</taxon>
        <taxon>Hyphomicrobiales</taxon>
        <taxon>Rhizobiaceae</taxon>
        <taxon>Rhizobium/Agrobacterium group</taxon>
        <taxon>Rhizobium</taxon>
    </lineage>
</organism>
<proteinExistence type="inferred from homology"/>
<comment type="similarity">
    <text evidence="2">Belongs to the CDP-alcohol phosphatidyltransferase class-I family.</text>
</comment>
<keyword evidence="3" id="KW-0812">Transmembrane</keyword>
<dbReference type="EMBL" id="JBHMAA010000021">
    <property type="protein sequence ID" value="MFB9950937.1"/>
    <property type="molecule type" value="Genomic_DNA"/>
</dbReference>
<evidence type="ECO:0000256" key="2">
    <source>
        <dbReference type="RuleBase" id="RU003750"/>
    </source>
</evidence>
<keyword evidence="3" id="KW-0472">Membrane</keyword>
<dbReference type="RefSeq" id="WP_377263716.1">
    <property type="nucleotide sequence ID" value="NZ_JBHMAA010000021.1"/>
</dbReference>
<evidence type="ECO:0000256" key="3">
    <source>
        <dbReference type="SAM" id="Phobius"/>
    </source>
</evidence>
<reference evidence="4 5" key="1">
    <citation type="submission" date="2024-09" db="EMBL/GenBank/DDBJ databases">
        <authorList>
            <person name="Sun Q."/>
            <person name="Mori K."/>
        </authorList>
    </citation>
    <scope>NUCLEOTIDE SEQUENCE [LARGE SCALE GENOMIC DNA]</scope>
    <source>
        <strain evidence="4 5">TBRC 4938</strain>
    </source>
</reference>
<feature type="transmembrane region" description="Helical" evidence="3">
    <location>
        <begin position="314"/>
        <end position="335"/>
    </location>
</feature>
<dbReference type="Gene3D" id="1.20.120.1760">
    <property type="match status" value="1"/>
</dbReference>
<protein>
    <submittedName>
        <fullName evidence="4">CDP-alcohol phosphatidyltransferase family protein</fullName>
    </submittedName>
</protein>
<feature type="transmembrane region" description="Helical" evidence="3">
    <location>
        <begin position="226"/>
        <end position="243"/>
    </location>
</feature>
<keyword evidence="1 2" id="KW-0808">Transferase</keyword>
<dbReference type="InterPro" id="IPR000462">
    <property type="entry name" value="CDP-OH_P_trans"/>
</dbReference>
<comment type="caution">
    <text evidence="4">The sequence shown here is derived from an EMBL/GenBank/DDBJ whole genome shotgun (WGS) entry which is preliminary data.</text>
</comment>
<sequence>MLSAIYAIDLENVSDPALISDYFFGRAYGSSCFARNLQILQRSFLAVTVAIVGTDNLAPETWEKLRLLAERQKFSLLSGARQELPRADEQSLIVIYQSGLALLTRLTPPEMADMEAAGSAESDNGSNKRSLLQAIRAACQTQDAQILLCQAFSINGAQGVPFILYRRQEAINVAPMAPDLLRGVKRYLEVRASQRSMDGPVSRLIVRHLCHLASKPLAAAGVHPNYVTLAGAFFAFLAVLLFLDGRNLPLAIGGICWLIGGILDEADGEVARLQGKESTFGSWLDLTLDRFFDAAMLLALAWPLTSSEQHGEGYLIITLCALVAVSASSYTGLLYDSWMRSKDRHAYFRLGRDVRILIITLSALFGFRMLPIVLCGVFAATEICRRFWVCWRIERSSRAI</sequence>
<evidence type="ECO:0000313" key="5">
    <source>
        <dbReference type="Proteomes" id="UP001589692"/>
    </source>
</evidence>
<evidence type="ECO:0000313" key="4">
    <source>
        <dbReference type="EMBL" id="MFB9950937.1"/>
    </source>
</evidence>
<gene>
    <name evidence="4" type="ORF">ACFFP0_18975</name>
</gene>
<feature type="transmembrane region" description="Helical" evidence="3">
    <location>
        <begin position="356"/>
        <end position="380"/>
    </location>
</feature>
<dbReference type="PROSITE" id="PS00379">
    <property type="entry name" value="CDP_ALCOHOL_P_TRANSF"/>
    <property type="match status" value="1"/>
</dbReference>
<accession>A0ABV6AK66</accession>
<dbReference type="Proteomes" id="UP001589692">
    <property type="component" value="Unassembled WGS sequence"/>
</dbReference>
<dbReference type="Pfam" id="PF01066">
    <property type="entry name" value="CDP-OH_P_transf"/>
    <property type="match status" value="1"/>
</dbReference>
<keyword evidence="3" id="KW-1133">Transmembrane helix</keyword>